<dbReference type="InterPro" id="IPR016167">
    <property type="entry name" value="FAD-bd_PCMH_sub1"/>
</dbReference>
<dbReference type="EMBL" id="LNXW01000013">
    <property type="protein sequence ID" value="KTC80897.1"/>
    <property type="molecule type" value="Genomic_DNA"/>
</dbReference>
<dbReference type="GO" id="GO:0004458">
    <property type="term" value="F:D-lactate dehydrogenase (cytochrome) activity"/>
    <property type="evidence" value="ECO:0007669"/>
    <property type="project" value="TreeGrafter"/>
</dbReference>
<sequence length="507" mass="56718">MDQNIPDSFFEQLQGTGTIIKEPDLAFYKKNTLGIEAEIDAVFQPECKEDVQKLVLLANKFQISLYPISTGRNWGLGSAIPKHKKSVVVDLSKMKQVIHFDEKTGIITIQPGVTQGDLRTFLDSKKAQFMSSITGAGPNTSIIGNILDKGVGVLGSAIHTIRAIECVLPDGSLYNDGINVLCKKQLTPSIRIGVGPLLEGLFIQGDFAIVTAMTIALYHQPKYITTFYISAPDKTALAKTIDIYHQYNALNGHSNILSGRWSKALLPPTQTGGYSYSCIIASTDVSLHQARKKMLKKLIRNAGLKGYSIGDKNILRLKKVFHHPFMQKHFSRIASLVDLLEMSLSYSKGYPNEHNLKEQYQLLQIDVPQDRYLELAEDGVGFIWYIVLFAATSENLLSFHELVSTSAELHQVTDNRFHVLPYKSDVLVGLARVAFNLSDPTGKDKAHAFYRDLLERGIEQGFVPHRVPFHVINSLVNLESPYWSLIKKIKEAIDPHHIIAPDKYWTK</sequence>
<evidence type="ECO:0000313" key="6">
    <source>
        <dbReference type="EMBL" id="VEB34090.1"/>
    </source>
</evidence>
<dbReference type="Pfam" id="PF01565">
    <property type="entry name" value="FAD_binding_4"/>
    <property type="match status" value="1"/>
</dbReference>
<evidence type="ECO:0000313" key="8">
    <source>
        <dbReference type="Proteomes" id="UP000277577"/>
    </source>
</evidence>
<dbReference type="EMBL" id="LR134173">
    <property type="protein sequence ID" value="VEB34090.1"/>
    <property type="molecule type" value="Genomic_DNA"/>
</dbReference>
<keyword evidence="2" id="KW-0285">Flavoprotein</keyword>
<keyword evidence="5" id="KW-0560">Oxidoreductase</keyword>
<comment type="similarity">
    <text evidence="1">Belongs to the FAD-binding oxidoreductase/transferase type 4 family.</text>
</comment>
<evidence type="ECO:0000256" key="2">
    <source>
        <dbReference type="ARBA" id="ARBA00022630"/>
    </source>
</evidence>
<dbReference type="Proteomes" id="UP000054921">
    <property type="component" value="Unassembled WGS sequence"/>
</dbReference>
<evidence type="ECO:0000256" key="1">
    <source>
        <dbReference type="ARBA" id="ARBA00008000"/>
    </source>
</evidence>
<evidence type="ECO:0000259" key="4">
    <source>
        <dbReference type="PROSITE" id="PS51387"/>
    </source>
</evidence>
<dbReference type="Gene3D" id="3.30.465.10">
    <property type="match status" value="1"/>
</dbReference>
<dbReference type="InterPro" id="IPR006094">
    <property type="entry name" value="Oxid_FAD_bind_N"/>
</dbReference>
<dbReference type="EC" id="1.17.99.1" evidence="5"/>
<reference evidence="6 8" key="2">
    <citation type="submission" date="2018-12" db="EMBL/GenBank/DDBJ databases">
        <authorList>
            <consortium name="Pathogen Informatics"/>
        </authorList>
    </citation>
    <scope>NUCLEOTIDE SEQUENCE [LARGE SCALE GENOMIC DNA]</scope>
    <source>
        <strain evidence="6 8">NCTC11976</strain>
    </source>
</reference>
<dbReference type="InterPro" id="IPR016170">
    <property type="entry name" value="Cytok_DH_C_sf"/>
</dbReference>
<evidence type="ECO:0000313" key="5">
    <source>
        <dbReference type="EMBL" id="KTC80897.1"/>
    </source>
</evidence>
<dbReference type="InterPro" id="IPR036318">
    <property type="entry name" value="FAD-bd_PCMH-like_sf"/>
</dbReference>
<dbReference type="OrthoDB" id="9811557at2"/>
<dbReference type="SUPFAM" id="SSF56176">
    <property type="entry name" value="FAD-binding/transporter-associated domain-like"/>
    <property type="match status" value="1"/>
</dbReference>
<proteinExistence type="inferred from homology"/>
<dbReference type="PANTHER" id="PTHR11748:SF111">
    <property type="entry name" value="D-LACTATE DEHYDROGENASE, MITOCHONDRIAL-RELATED"/>
    <property type="match status" value="1"/>
</dbReference>
<dbReference type="STRING" id="28084.Lche_2917"/>
<name>A0A0W0SCN1_9GAMM</name>
<organism evidence="5 7">
    <name type="scientific">Legionella cherrii</name>
    <dbReference type="NCBI Taxonomy" id="28084"/>
    <lineage>
        <taxon>Bacteria</taxon>
        <taxon>Pseudomonadati</taxon>
        <taxon>Pseudomonadota</taxon>
        <taxon>Gammaproteobacteria</taxon>
        <taxon>Legionellales</taxon>
        <taxon>Legionellaceae</taxon>
        <taxon>Legionella</taxon>
    </lineage>
</organism>
<feature type="domain" description="FAD-binding PCMH-type" evidence="4">
    <location>
        <begin position="35"/>
        <end position="220"/>
    </location>
</feature>
<dbReference type="GO" id="GO:0071949">
    <property type="term" value="F:FAD binding"/>
    <property type="evidence" value="ECO:0007669"/>
    <property type="project" value="InterPro"/>
</dbReference>
<keyword evidence="3" id="KW-0274">FAD</keyword>
<evidence type="ECO:0000313" key="7">
    <source>
        <dbReference type="Proteomes" id="UP000054921"/>
    </source>
</evidence>
<dbReference type="InterPro" id="IPR016164">
    <property type="entry name" value="FAD-linked_Oxase-like_C"/>
</dbReference>
<keyword evidence="8" id="KW-1185">Reference proteome</keyword>
<dbReference type="PROSITE" id="PS51387">
    <property type="entry name" value="FAD_PCMH"/>
    <property type="match status" value="1"/>
</dbReference>
<dbReference type="PATRIC" id="fig|28084.5.peg.3166"/>
<dbReference type="Proteomes" id="UP000277577">
    <property type="component" value="Chromosome"/>
</dbReference>
<dbReference type="AlphaFoldDB" id="A0A0W0SCN1"/>
<dbReference type="PANTHER" id="PTHR11748">
    <property type="entry name" value="D-LACTATE DEHYDROGENASE"/>
    <property type="match status" value="1"/>
</dbReference>
<dbReference type="RefSeq" id="WP_028381442.1">
    <property type="nucleotide sequence ID" value="NZ_CAAAIT010000006.1"/>
</dbReference>
<reference evidence="5 7" key="1">
    <citation type="submission" date="2015-11" db="EMBL/GenBank/DDBJ databases">
        <title>Genomic analysis of 38 Legionella species identifies large and diverse effector repertoires.</title>
        <authorList>
            <person name="Burstein D."/>
            <person name="Amaro F."/>
            <person name="Zusman T."/>
            <person name="Lifshitz Z."/>
            <person name="Cohen O."/>
            <person name="Gilbert J.A."/>
            <person name="Pupko T."/>
            <person name="Shuman H.A."/>
            <person name="Segal G."/>
        </authorList>
    </citation>
    <scope>NUCLEOTIDE SEQUENCE [LARGE SCALE GENOMIC DNA]</scope>
    <source>
        <strain evidence="5 7">ORW</strain>
    </source>
</reference>
<dbReference type="Gene3D" id="3.40.462.10">
    <property type="entry name" value="FAD-linked oxidases, C-terminal domain"/>
    <property type="match status" value="1"/>
</dbReference>
<gene>
    <name evidence="5" type="primary">pchF</name>
    <name evidence="5" type="ORF">Lche_2917</name>
    <name evidence="6" type="ORF">NCTC11976_00666</name>
</gene>
<dbReference type="InterPro" id="IPR016169">
    <property type="entry name" value="FAD-bd_PCMH_sub2"/>
</dbReference>
<accession>A0A0W0SCN1</accession>
<evidence type="ECO:0000256" key="3">
    <source>
        <dbReference type="ARBA" id="ARBA00022827"/>
    </source>
</evidence>
<dbReference type="InterPro" id="IPR016166">
    <property type="entry name" value="FAD-bd_PCMH"/>
</dbReference>
<dbReference type="Gene3D" id="3.30.43.10">
    <property type="entry name" value="Uridine Diphospho-n-acetylenolpyruvylglucosamine Reductase, domain 2"/>
    <property type="match status" value="1"/>
</dbReference>
<dbReference type="SUPFAM" id="SSF55103">
    <property type="entry name" value="FAD-linked oxidases, C-terminal domain"/>
    <property type="match status" value="1"/>
</dbReference>
<protein>
    <submittedName>
        <fullName evidence="5">4-cresol dehydrogenase [hydroxylating] flavoprotein subunit</fullName>
        <ecNumber evidence="5">1.17.99.1</ecNumber>
    </submittedName>
</protein>
<dbReference type="GO" id="GO:1903457">
    <property type="term" value="P:lactate catabolic process"/>
    <property type="evidence" value="ECO:0007669"/>
    <property type="project" value="TreeGrafter"/>
</dbReference>
<dbReference type="GO" id="GO:0008720">
    <property type="term" value="F:D-lactate dehydrogenase (NAD+) activity"/>
    <property type="evidence" value="ECO:0007669"/>
    <property type="project" value="TreeGrafter"/>
</dbReference>